<dbReference type="GO" id="GO:0016780">
    <property type="term" value="F:phosphotransferase activity, for other substituted phosphate groups"/>
    <property type="evidence" value="ECO:0007669"/>
    <property type="project" value="InterPro"/>
</dbReference>
<evidence type="ECO:0000256" key="2">
    <source>
        <dbReference type="RuleBase" id="RU003750"/>
    </source>
</evidence>
<evidence type="ECO:0000256" key="3">
    <source>
        <dbReference type="SAM" id="Phobius"/>
    </source>
</evidence>
<proteinExistence type="inferred from homology"/>
<dbReference type="AlphaFoldDB" id="A0A7C4XK73"/>
<dbReference type="InterPro" id="IPR048254">
    <property type="entry name" value="CDP_ALCOHOL_P_TRANSF_CS"/>
</dbReference>
<comment type="caution">
    <text evidence="4">The sequence shown here is derived from an EMBL/GenBank/DDBJ whole genome shotgun (WGS) entry which is preliminary data.</text>
</comment>
<keyword evidence="3" id="KW-1133">Transmembrane helix</keyword>
<feature type="transmembrane region" description="Helical" evidence="3">
    <location>
        <begin position="21"/>
        <end position="45"/>
    </location>
</feature>
<evidence type="ECO:0000256" key="1">
    <source>
        <dbReference type="ARBA" id="ARBA00022679"/>
    </source>
</evidence>
<dbReference type="InterPro" id="IPR000462">
    <property type="entry name" value="CDP-OH_P_trans"/>
</dbReference>
<dbReference type="Gene3D" id="1.20.120.1760">
    <property type="match status" value="1"/>
</dbReference>
<dbReference type="InterPro" id="IPR043130">
    <property type="entry name" value="CDP-OH_PTrfase_TM_dom"/>
</dbReference>
<reference evidence="4" key="1">
    <citation type="journal article" date="2020" name="mSystems">
        <title>Genome- and Community-Level Interaction Insights into Carbon Utilization and Element Cycling Functions of Hydrothermarchaeota in Hydrothermal Sediment.</title>
        <authorList>
            <person name="Zhou Z."/>
            <person name="Liu Y."/>
            <person name="Xu W."/>
            <person name="Pan J."/>
            <person name="Luo Z.H."/>
            <person name="Li M."/>
        </authorList>
    </citation>
    <scope>NUCLEOTIDE SEQUENCE [LARGE SCALE GENOMIC DNA]</scope>
    <source>
        <strain evidence="4">SpSt-774</strain>
    </source>
</reference>
<organism evidence="4">
    <name type="scientific">candidate division WOR-3 bacterium</name>
    <dbReference type="NCBI Taxonomy" id="2052148"/>
    <lineage>
        <taxon>Bacteria</taxon>
        <taxon>Bacteria division WOR-3</taxon>
    </lineage>
</organism>
<keyword evidence="3" id="KW-0472">Membrane</keyword>
<dbReference type="EMBL" id="DTGZ01000046">
    <property type="protein sequence ID" value="HGV97178.1"/>
    <property type="molecule type" value="Genomic_DNA"/>
</dbReference>
<comment type="similarity">
    <text evidence="2">Belongs to the CDP-alcohol phosphatidyltransferase class-I family.</text>
</comment>
<keyword evidence="1 2" id="KW-0808">Transferase</keyword>
<accession>A0A7C4XK73</accession>
<sequence length="201" mass="23514">MTLNRIKNFGRKFFVLPITKILAKFSIHPNSITIFSLFFSVFAFIFYRKGIFFLGGIFLFFSSILDTFDGELARQTNRITRFGGFLDSTVDRINEFVIYLGLFLYYYNRENYVLFWIFLALFGSLMVSYTRARAEGLGISPKVGIFERLVRLVFLIIGSFWGPKIFIYFLVIIALGTIQTTIHRIIYVYKRSIEIKENAKN</sequence>
<name>A0A7C4XK73_UNCW3</name>
<dbReference type="GO" id="GO:0008654">
    <property type="term" value="P:phospholipid biosynthetic process"/>
    <property type="evidence" value="ECO:0007669"/>
    <property type="project" value="InterPro"/>
</dbReference>
<dbReference type="Pfam" id="PF01066">
    <property type="entry name" value="CDP-OH_P_transf"/>
    <property type="match status" value="1"/>
</dbReference>
<evidence type="ECO:0000313" key="4">
    <source>
        <dbReference type="EMBL" id="HGV97178.1"/>
    </source>
</evidence>
<feature type="transmembrane region" description="Helical" evidence="3">
    <location>
        <begin position="51"/>
        <end position="68"/>
    </location>
</feature>
<dbReference type="GO" id="GO:0016020">
    <property type="term" value="C:membrane"/>
    <property type="evidence" value="ECO:0007669"/>
    <property type="project" value="InterPro"/>
</dbReference>
<gene>
    <name evidence="4" type="ORF">ENV60_02650</name>
</gene>
<protein>
    <submittedName>
        <fullName evidence="4">CDP-alcohol phosphatidyltransferase family protein</fullName>
    </submittedName>
</protein>
<keyword evidence="3" id="KW-0812">Transmembrane</keyword>
<feature type="transmembrane region" description="Helical" evidence="3">
    <location>
        <begin position="113"/>
        <end position="131"/>
    </location>
</feature>
<dbReference type="PROSITE" id="PS00379">
    <property type="entry name" value="CDP_ALCOHOL_P_TRANSF"/>
    <property type="match status" value="1"/>
</dbReference>